<dbReference type="GO" id="GO:0020037">
    <property type="term" value="F:heme binding"/>
    <property type="evidence" value="ECO:0007669"/>
    <property type="project" value="InterPro"/>
</dbReference>
<dbReference type="SUPFAM" id="SSF48264">
    <property type="entry name" value="Cytochrome P450"/>
    <property type="match status" value="1"/>
</dbReference>
<evidence type="ECO:0000313" key="2">
    <source>
        <dbReference type="Proteomes" id="UP001419268"/>
    </source>
</evidence>
<dbReference type="Proteomes" id="UP001419268">
    <property type="component" value="Unassembled WGS sequence"/>
</dbReference>
<comment type="caution">
    <text evidence="1">The sequence shown here is derived from an EMBL/GenBank/DDBJ whole genome shotgun (WGS) entry which is preliminary data.</text>
</comment>
<dbReference type="InterPro" id="IPR036396">
    <property type="entry name" value="Cyt_P450_sf"/>
</dbReference>
<organism evidence="1 2">
    <name type="scientific">Stephania cephalantha</name>
    <dbReference type="NCBI Taxonomy" id="152367"/>
    <lineage>
        <taxon>Eukaryota</taxon>
        <taxon>Viridiplantae</taxon>
        <taxon>Streptophyta</taxon>
        <taxon>Embryophyta</taxon>
        <taxon>Tracheophyta</taxon>
        <taxon>Spermatophyta</taxon>
        <taxon>Magnoliopsida</taxon>
        <taxon>Ranunculales</taxon>
        <taxon>Menispermaceae</taxon>
        <taxon>Menispermoideae</taxon>
        <taxon>Cissampelideae</taxon>
        <taxon>Stephania</taxon>
    </lineage>
</organism>
<sequence length="89" mass="9889">MTENDFPNLPYFQCVAKEDPRMHLLRPMIFPHKANANVKIGEYDILAPPVVAAVDSVRGEELLKKGESERAFPGVVSSVDACEREGCED</sequence>
<protein>
    <submittedName>
        <fullName evidence="1">Uncharacterized protein</fullName>
    </submittedName>
</protein>
<accession>A0AAP0PWX8</accession>
<dbReference type="GO" id="GO:0005506">
    <property type="term" value="F:iron ion binding"/>
    <property type="evidence" value="ECO:0007669"/>
    <property type="project" value="InterPro"/>
</dbReference>
<proteinExistence type="predicted"/>
<reference evidence="1 2" key="1">
    <citation type="submission" date="2024-01" db="EMBL/GenBank/DDBJ databases">
        <title>Genome assemblies of Stephania.</title>
        <authorList>
            <person name="Yang L."/>
        </authorList>
    </citation>
    <scope>NUCLEOTIDE SEQUENCE [LARGE SCALE GENOMIC DNA]</scope>
    <source>
        <strain evidence="1">JXDWG</strain>
        <tissue evidence="1">Leaf</tissue>
    </source>
</reference>
<dbReference type="EMBL" id="JBBNAG010000002">
    <property type="protein sequence ID" value="KAK9157494.1"/>
    <property type="molecule type" value="Genomic_DNA"/>
</dbReference>
<evidence type="ECO:0000313" key="1">
    <source>
        <dbReference type="EMBL" id="KAK9157494.1"/>
    </source>
</evidence>
<name>A0AAP0PWX8_9MAGN</name>
<dbReference type="AlphaFoldDB" id="A0AAP0PWX8"/>
<gene>
    <name evidence="1" type="ORF">Scep_004068</name>
</gene>
<dbReference type="GO" id="GO:0004497">
    <property type="term" value="F:monooxygenase activity"/>
    <property type="evidence" value="ECO:0007669"/>
    <property type="project" value="InterPro"/>
</dbReference>
<keyword evidence="2" id="KW-1185">Reference proteome</keyword>
<dbReference type="GO" id="GO:0016705">
    <property type="term" value="F:oxidoreductase activity, acting on paired donors, with incorporation or reduction of molecular oxygen"/>
    <property type="evidence" value="ECO:0007669"/>
    <property type="project" value="InterPro"/>
</dbReference>